<sequence>MERCACCEERPAGWAIAAQPLRRYRGWRPVGPGERTGVCGWCARWLAQLAADARSGEGRLFGQPGANGRHLVFDDQCAVCCESPAERAERTAWLRGGQAAGELFLCVPCARWLLGLAGSGRTLQGSRERHLDGGYGAWPHPRLRGMRTWSSVRDRGAAEVIGAAAAAMGLVEAGSAEEADAVLIEAGAAADLCRELGPGAGRVIVLAGPGAQVETARALEAGAFGWVTAPSTPQQLTAMLARLARGERRGGWDPATCLPLLEPGRGGRPWLWVEVPGPGEAWATAWLVRRFSRGYDAIGAVDGGIGVVPLVPPGAVGRVAARLRQAAAGARVEVRGAEDPPRRRFEAAG</sequence>
<evidence type="ECO:0000313" key="2">
    <source>
        <dbReference type="Proteomes" id="UP001212803"/>
    </source>
</evidence>
<protein>
    <submittedName>
        <fullName evidence="1">Uncharacterized protein</fullName>
    </submittedName>
</protein>
<proteinExistence type="predicted"/>
<dbReference type="RefSeq" id="WP_270055718.1">
    <property type="nucleotide sequence ID" value="NZ_CP115149.1"/>
</dbReference>
<dbReference type="EMBL" id="CP115149">
    <property type="protein sequence ID" value="WBL35190.1"/>
    <property type="molecule type" value="Genomic_DNA"/>
</dbReference>
<accession>A0ABY7M497</accession>
<organism evidence="1 2">
    <name type="scientific">Tepidiforma flava</name>
    <dbReference type="NCBI Taxonomy" id="3004094"/>
    <lineage>
        <taxon>Bacteria</taxon>
        <taxon>Bacillati</taxon>
        <taxon>Chloroflexota</taxon>
        <taxon>Tepidiformia</taxon>
        <taxon>Tepidiformales</taxon>
        <taxon>Tepidiformaceae</taxon>
        <taxon>Tepidiforma</taxon>
    </lineage>
</organism>
<reference evidence="1 2" key="1">
    <citation type="journal article" date="2023" name="ISME J.">
        <title>Thermophilic Dehalococcoidia with unusual traits shed light on an unexpected past.</title>
        <authorList>
            <person name="Palmer M."/>
            <person name="Covington J.K."/>
            <person name="Zhou E.M."/>
            <person name="Thomas S.C."/>
            <person name="Habib N."/>
            <person name="Seymour C.O."/>
            <person name="Lai D."/>
            <person name="Johnston J."/>
            <person name="Hashimi A."/>
            <person name="Jiao J.Y."/>
            <person name="Muok A.R."/>
            <person name="Liu L."/>
            <person name="Xian W.D."/>
            <person name="Zhi X.Y."/>
            <person name="Li M.M."/>
            <person name="Silva L.P."/>
            <person name="Bowen B.P."/>
            <person name="Louie K."/>
            <person name="Briegel A."/>
            <person name="Pett-Ridge J."/>
            <person name="Weber P.K."/>
            <person name="Tocheva E.I."/>
            <person name="Woyke T."/>
            <person name="Northen T.R."/>
            <person name="Mayali X."/>
            <person name="Li W.J."/>
            <person name="Hedlund B.P."/>
        </authorList>
    </citation>
    <scope>NUCLEOTIDE SEQUENCE [LARGE SCALE GENOMIC DNA]</scope>
    <source>
        <strain evidence="1 2">YIM 72310</strain>
    </source>
</reference>
<gene>
    <name evidence="1" type="ORF">O0235_10355</name>
</gene>
<evidence type="ECO:0000313" key="1">
    <source>
        <dbReference type="EMBL" id="WBL35190.1"/>
    </source>
</evidence>
<name>A0ABY7M497_9CHLR</name>
<keyword evidence="2" id="KW-1185">Reference proteome</keyword>
<dbReference type="Proteomes" id="UP001212803">
    <property type="component" value="Chromosome"/>
</dbReference>